<sequence>MRTMKSMQSVVLVSALMLPAFSYAVDLSQLSTKDANSGLKAALEQGANAAISKLGVADGFLNNEKVKIPLPSILEKAKPILKLSGQSKYLDELVVAMNRAAETAVPMAKPLLLDAVKTMSVTDAKNILSGGETSVTDFFRQKTSVALTTKFTPTVKGVTDKVGLASRYNSVMAKAQKMGAVPEKEATVESYVSGKAVEALYTMIAEEEKKIRQDPIGTGSKIIGKVFGLLK</sequence>
<evidence type="ECO:0000313" key="2">
    <source>
        <dbReference type="EMBL" id="MBR7748278.1"/>
    </source>
</evidence>
<protein>
    <submittedName>
        <fullName evidence="2">DUF4197 domain-containing protein</fullName>
    </submittedName>
</protein>
<proteinExistence type="predicted"/>
<name>A0A941DIJ2_9BURK</name>
<feature type="signal peptide" evidence="1">
    <location>
        <begin position="1"/>
        <end position="24"/>
    </location>
</feature>
<dbReference type="EMBL" id="JAGSPM010000014">
    <property type="protein sequence ID" value="MBR7748278.1"/>
    <property type="molecule type" value="Genomic_DNA"/>
</dbReference>
<dbReference type="Pfam" id="PF13852">
    <property type="entry name" value="DUF4197"/>
    <property type="match status" value="1"/>
</dbReference>
<dbReference type="AlphaFoldDB" id="A0A941DIJ2"/>
<evidence type="ECO:0000313" key="3">
    <source>
        <dbReference type="Proteomes" id="UP000680158"/>
    </source>
</evidence>
<dbReference type="InterPro" id="IPR025245">
    <property type="entry name" value="DUF4197"/>
</dbReference>
<comment type="caution">
    <text evidence="2">The sequence shown here is derived from an EMBL/GenBank/DDBJ whole genome shotgun (WGS) entry which is preliminary data.</text>
</comment>
<reference evidence="2 3" key="1">
    <citation type="submission" date="2021-04" db="EMBL/GenBank/DDBJ databases">
        <title>novel species isolated from subtropical streams in China.</title>
        <authorList>
            <person name="Lu H."/>
        </authorList>
    </citation>
    <scope>NUCLEOTIDE SEQUENCE [LARGE SCALE GENOMIC DNA]</scope>
    <source>
        <strain evidence="2 3">BYS107W</strain>
    </source>
</reference>
<keyword evidence="3" id="KW-1185">Reference proteome</keyword>
<organism evidence="2 3">
    <name type="scientific">Undibacterium baiyunense</name>
    <dbReference type="NCBI Taxonomy" id="2828731"/>
    <lineage>
        <taxon>Bacteria</taxon>
        <taxon>Pseudomonadati</taxon>
        <taxon>Pseudomonadota</taxon>
        <taxon>Betaproteobacteria</taxon>
        <taxon>Burkholderiales</taxon>
        <taxon>Oxalobacteraceae</taxon>
        <taxon>Undibacterium</taxon>
    </lineage>
</organism>
<feature type="chain" id="PRO_5037497658" evidence="1">
    <location>
        <begin position="25"/>
        <end position="231"/>
    </location>
</feature>
<dbReference type="Proteomes" id="UP000680158">
    <property type="component" value="Unassembled WGS sequence"/>
</dbReference>
<keyword evidence="1" id="KW-0732">Signal</keyword>
<accession>A0A941DIJ2</accession>
<gene>
    <name evidence="2" type="ORF">KDM92_16965</name>
</gene>
<evidence type="ECO:0000256" key="1">
    <source>
        <dbReference type="SAM" id="SignalP"/>
    </source>
</evidence>